<keyword evidence="6 10" id="KW-0812">Transmembrane</keyword>
<feature type="chain" id="PRO_5043180041" description="RING-type E3 ubiquitin transferase" evidence="11">
    <location>
        <begin position="31"/>
        <end position="942"/>
    </location>
</feature>
<feature type="domain" description="DUF2921" evidence="13">
    <location>
        <begin position="266"/>
        <end position="399"/>
    </location>
</feature>
<feature type="domain" description="DUF2921" evidence="13">
    <location>
        <begin position="63"/>
        <end position="223"/>
    </location>
</feature>
<dbReference type="Pfam" id="PF11145">
    <property type="entry name" value="DUF2921"/>
    <property type="match status" value="1"/>
</dbReference>
<dbReference type="Gramene" id="TraesCLE_scaffold_076503_01G000200.1">
    <property type="protein sequence ID" value="TraesCLE_scaffold_076503_01G000200.1"/>
    <property type="gene ID" value="TraesCLE_scaffold_076503_01G000200"/>
</dbReference>
<dbReference type="PANTHER" id="PTHR33389">
    <property type="entry name" value="FAMILY PROTEIN, PUTATIVE (DUF2921)-RELATED"/>
    <property type="match status" value="1"/>
</dbReference>
<dbReference type="GO" id="GO:0061630">
    <property type="term" value="F:ubiquitin protein ligase activity"/>
    <property type="evidence" value="ECO:0007669"/>
    <property type="project" value="UniProtKB-EC"/>
</dbReference>
<comment type="subcellular location">
    <subcellularLocation>
        <location evidence="2">Endomembrane system</location>
        <topology evidence="2">Multi-pass membrane protein</topology>
    </subcellularLocation>
</comment>
<keyword evidence="15" id="KW-1185">Reference proteome</keyword>
<dbReference type="KEGG" id="taes:123148242"/>
<dbReference type="Pfam" id="PF25333">
    <property type="entry name" value="DUF2921_N"/>
    <property type="match status" value="3"/>
</dbReference>
<dbReference type="RefSeq" id="XP_044423563.1">
    <property type="nucleotide sequence ID" value="XM_044567628.1"/>
</dbReference>
<evidence type="ECO:0000256" key="2">
    <source>
        <dbReference type="ARBA" id="ARBA00004127"/>
    </source>
</evidence>
<dbReference type="EnsemblPlants" id="TraesCS7A02G382100.1">
    <property type="protein sequence ID" value="TraesCS7A02G382100.1.cds1"/>
    <property type="gene ID" value="TraesCS7A02G382100"/>
</dbReference>
<feature type="transmembrane region" description="Helical" evidence="10">
    <location>
        <begin position="753"/>
        <end position="777"/>
    </location>
</feature>
<dbReference type="Gramene" id="TraesWEE_scaffold_083163_01G000100.1">
    <property type="protein sequence ID" value="TraesWEE_scaffold_083163_01G000100.1"/>
    <property type="gene ID" value="TraesWEE_scaffold_083163_01G000100"/>
</dbReference>
<evidence type="ECO:0000259" key="13">
    <source>
        <dbReference type="Pfam" id="PF25333"/>
    </source>
</evidence>
<dbReference type="OMA" id="HLWKECY"/>
<evidence type="ECO:0000313" key="14">
    <source>
        <dbReference type="EnsemblPlants" id="TraesCS7A02G382100.1.cds1"/>
    </source>
</evidence>
<feature type="transmembrane region" description="Helical" evidence="10">
    <location>
        <begin position="873"/>
        <end position="892"/>
    </location>
</feature>
<evidence type="ECO:0000256" key="5">
    <source>
        <dbReference type="ARBA" id="ARBA00022679"/>
    </source>
</evidence>
<dbReference type="PANTHER" id="PTHR33389:SF7">
    <property type="entry name" value="OS01G0678000 PROTEIN"/>
    <property type="match status" value="1"/>
</dbReference>
<keyword evidence="7" id="KW-0833">Ubl conjugation pathway</keyword>
<dbReference type="OrthoDB" id="607498at2759"/>
<evidence type="ECO:0000256" key="4">
    <source>
        <dbReference type="ARBA" id="ARBA00012483"/>
    </source>
</evidence>
<evidence type="ECO:0000256" key="3">
    <source>
        <dbReference type="ARBA" id="ARBA00004906"/>
    </source>
</evidence>
<feature type="domain" description="SWEET-like" evidence="12">
    <location>
        <begin position="622"/>
        <end position="898"/>
    </location>
</feature>
<keyword evidence="5" id="KW-0808">Transferase</keyword>
<evidence type="ECO:0000256" key="10">
    <source>
        <dbReference type="SAM" id="Phobius"/>
    </source>
</evidence>
<dbReference type="GO" id="GO:0012505">
    <property type="term" value="C:endomembrane system"/>
    <property type="evidence" value="ECO:0007669"/>
    <property type="project" value="UniProtKB-SubCell"/>
</dbReference>
<feature type="signal peptide" evidence="11">
    <location>
        <begin position="1"/>
        <end position="30"/>
    </location>
</feature>
<feature type="transmembrane region" description="Helical" evidence="10">
    <location>
        <begin position="635"/>
        <end position="655"/>
    </location>
</feature>
<dbReference type="InterPro" id="IPR021319">
    <property type="entry name" value="DUF2921"/>
</dbReference>
<evidence type="ECO:0000256" key="6">
    <source>
        <dbReference type="ARBA" id="ARBA00022692"/>
    </source>
</evidence>
<evidence type="ECO:0000256" key="1">
    <source>
        <dbReference type="ARBA" id="ARBA00000900"/>
    </source>
</evidence>
<keyword evidence="11" id="KW-0732">Signal</keyword>
<feature type="transmembrane region" description="Helical" evidence="10">
    <location>
        <begin position="667"/>
        <end position="690"/>
    </location>
</feature>
<gene>
    <name evidence="14" type="primary">LOC123148242</name>
</gene>
<sequence>MAPPPLKNPCQPTRHLILLLLASTATFSAAVSTRSHSSVCPAPAPAPDRHTDADDALSLARSYSSVCPTPAPAPDRHTDADDALSLARSFQIYDGYFSGGEGSLFSPDDHLHGSYRSFSLFPDRAVRTTDPALVHLTATLTLAGPRFGEYHRRHGNRGNYTVPAYISFVLDGYYSSASLQLCMVGTGTERAADRSVKRYAHVALRLRVPGPSSLADPFVNGSLDGSAGFGAIQLLAYAEGDDYEYGERATCSPPVQPARGSPRELDGGSFVCDDLKERLVTTYRLQDHHGGSPAKLPRMHVNRMQCTPDGAVRAYVVFSDDTGDAGRRSEFLVDEEAVVADGHWDSARDMLCLRACRVVRSVPMPSTLAVRECGIELSFWLPSEWTIFERSVVAGALWNPAHGRTGGVMSAFSIHDHRRNLSDVRYTYNDTMLDVAKEHDLKINKEKIRGSFPVPGNSAYHDFKLHFFVANSPRRGEAHPVAIGSVMVNEDGWSADDSLPGSAAGDTEHDLLRISYDIHWYAPPDNEWLRPTKNVSYSHRPEEERRISTSAEGVYDPRRGILSMAGCQRRNGSTDCRILITVQLASLGGLGGGGAISSLRDRSDRLFFETMNITLYGMYTEQVSEAVSRMDLESVALVASTTLSCVFAALQILHARKSPGAAAATSITMLAVLALGHLAPLALSFEVIFMSRRSQYSLGSTSGWLELNQVMMSVPALVVFVLHLRLLQLALVGRLRPAAGRSEPATTSVSERAVFKVCLPLYLLGGVITATVHAISVRGGSPAGSVGGEAATLRDGIVSYAGLMLDGFLLPQVILNASLSGSRVRAISPWFYMGGTMIRVAPHLYDVVRRQVYVPSMSPSDIYASPRGDLFGVAWDVVVLCGAALLAALLFFQQRLGAGALSLPWPKILHLWKECYMLISRGDVSSSPLRIYSSLILAGPTP</sequence>
<dbReference type="Gramene" id="TraesCS7A02G382100.1">
    <property type="protein sequence ID" value="TraesCS7A02G382100.1.cds1"/>
    <property type="gene ID" value="TraesCS7A02G382100"/>
</dbReference>
<dbReference type="GeneID" id="123148242"/>
<organism evidence="14">
    <name type="scientific">Triticum aestivum</name>
    <name type="common">Wheat</name>
    <dbReference type="NCBI Taxonomy" id="4565"/>
    <lineage>
        <taxon>Eukaryota</taxon>
        <taxon>Viridiplantae</taxon>
        <taxon>Streptophyta</taxon>
        <taxon>Embryophyta</taxon>
        <taxon>Tracheophyta</taxon>
        <taxon>Spermatophyta</taxon>
        <taxon>Magnoliopsida</taxon>
        <taxon>Liliopsida</taxon>
        <taxon>Poales</taxon>
        <taxon>Poaceae</taxon>
        <taxon>BOP clade</taxon>
        <taxon>Pooideae</taxon>
        <taxon>Triticodae</taxon>
        <taxon>Triticeae</taxon>
        <taxon>Triticinae</taxon>
        <taxon>Triticum</taxon>
    </lineage>
</organism>
<evidence type="ECO:0000313" key="15">
    <source>
        <dbReference type="Proteomes" id="UP000019116"/>
    </source>
</evidence>
<dbReference type="Gramene" id="TraesSYM7A03G03919350.1">
    <property type="protein sequence ID" value="TraesSYM7A03G03919350.1.CDS1"/>
    <property type="gene ID" value="TraesSYM7A03G03919350"/>
</dbReference>
<dbReference type="Gramene" id="TraesJUL7A03G04002510.1">
    <property type="protein sequence ID" value="TraesJUL7A03G04002510.1.CDS1"/>
    <property type="gene ID" value="TraesJUL7A03G04002510"/>
</dbReference>
<evidence type="ECO:0000256" key="7">
    <source>
        <dbReference type="ARBA" id="ARBA00022786"/>
    </source>
</evidence>
<dbReference type="EC" id="2.3.2.27" evidence="4"/>
<feature type="transmembrane region" description="Helical" evidence="10">
    <location>
        <begin position="710"/>
        <end position="732"/>
    </location>
</feature>
<dbReference type="Gramene" id="TraesROB_scaffold_093269_01G000200.1">
    <property type="protein sequence ID" value="TraesROB_scaffold_093269_01G000200.1"/>
    <property type="gene ID" value="TraesROB_scaffold_093269_01G000200"/>
</dbReference>
<dbReference type="Gramene" id="TraesCAD_scaffold_080466_01G000200.1">
    <property type="protein sequence ID" value="TraesCAD_scaffold_080466_01G000200.1"/>
    <property type="gene ID" value="TraesCAD_scaffold_080466_01G000200"/>
</dbReference>
<reference evidence="14" key="1">
    <citation type="submission" date="2018-08" db="EMBL/GenBank/DDBJ databases">
        <authorList>
            <person name="Rossello M."/>
        </authorList>
    </citation>
    <scope>NUCLEOTIDE SEQUENCE [LARGE SCALE GENOMIC DNA]</scope>
    <source>
        <strain evidence="14">cv. Chinese Spring</strain>
    </source>
</reference>
<dbReference type="InterPro" id="IPR057425">
    <property type="entry name" value="DUF2921_N"/>
</dbReference>
<comment type="pathway">
    <text evidence="3">Protein modification; protein ubiquitination.</text>
</comment>
<feature type="domain" description="DUF2921" evidence="13">
    <location>
        <begin position="450"/>
        <end position="611"/>
    </location>
</feature>
<dbReference type="Gramene" id="TraesCS7A03G0926700.1">
    <property type="protein sequence ID" value="TraesCS7A03G0926700.1.CDS1"/>
    <property type="gene ID" value="TraesCS7A03G0926700"/>
</dbReference>
<dbReference type="Proteomes" id="UP000019116">
    <property type="component" value="Chromosome 7A"/>
</dbReference>
<proteinExistence type="predicted"/>
<keyword evidence="8 10" id="KW-1133">Transmembrane helix</keyword>
<name>A0A3B6RIV4_WHEAT</name>
<dbReference type="Gramene" id="TraesMAC7A03G03965110.1">
    <property type="protein sequence ID" value="TraesMAC7A03G03965110.1.CDS1"/>
    <property type="gene ID" value="TraesMAC7A03G03965110"/>
</dbReference>
<evidence type="ECO:0000256" key="9">
    <source>
        <dbReference type="ARBA" id="ARBA00023136"/>
    </source>
</evidence>
<evidence type="ECO:0000256" key="8">
    <source>
        <dbReference type="ARBA" id="ARBA00022989"/>
    </source>
</evidence>
<accession>A0A3B6RIV4</accession>
<keyword evidence="9 10" id="KW-0472">Membrane</keyword>
<dbReference type="AlphaFoldDB" id="A0A3B6RIV4"/>
<dbReference type="Gramene" id="TraesARI7A03G03939630.1">
    <property type="protein sequence ID" value="TraesARI7A03G03939630.1.CDS1"/>
    <property type="gene ID" value="TraesARI7A03G03939630"/>
</dbReference>
<dbReference type="Gramene" id="TraesLDM7A03G03969060.1">
    <property type="protein sequence ID" value="TraesLDM7A03G03969060.1.CDS1"/>
    <property type="gene ID" value="TraesLDM7A03G03969060"/>
</dbReference>
<comment type="catalytic activity">
    <reaction evidence="1">
        <text>S-ubiquitinyl-[E2 ubiquitin-conjugating enzyme]-L-cysteine + [acceptor protein]-L-lysine = [E2 ubiquitin-conjugating enzyme]-L-cysteine + N(6)-ubiquitinyl-[acceptor protein]-L-lysine.</text>
        <dbReference type="EC" id="2.3.2.27"/>
    </reaction>
</comment>
<reference evidence="14" key="2">
    <citation type="submission" date="2018-10" db="UniProtKB">
        <authorList>
            <consortium name="EnsemblPlants"/>
        </authorList>
    </citation>
    <scope>IDENTIFICATION</scope>
</reference>
<protein>
    <recommendedName>
        <fullName evidence="4">RING-type E3 ubiquitin transferase</fullName>
        <ecNumber evidence="4">2.3.2.27</ecNumber>
    </recommendedName>
</protein>
<evidence type="ECO:0000256" key="11">
    <source>
        <dbReference type="SAM" id="SignalP"/>
    </source>
</evidence>
<evidence type="ECO:0000259" key="12">
    <source>
        <dbReference type="Pfam" id="PF11145"/>
    </source>
</evidence>
<dbReference type="Gramene" id="TraesLAC7A03G03919390.1">
    <property type="protein sequence ID" value="TraesLAC7A03G03919390.1.CDS1"/>
    <property type="gene ID" value="TraesLAC7A03G03919390"/>
</dbReference>